<gene>
    <name evidence="5" type="ORF">H4W34_004897</name>
</gene>
<comment type="similarity">
    <text evidence="2">Belongs to the LppX/LprAFG lipoprotein family.</text>
</comment>
<sequence>MSRRILALVTLILMLGAVGACDGDGGSGEPQKADFDGAQVLQRAAQAMADLKSVAFTVTTQDETPIMVKGGDLKLLRNGDAEGTLTIEQSGHAVEMKVVAVGDSIYLDAGTGGWRKAPKALAATMYDPSAVLDPERGIASLLSSLRAPKAEAVEEVGGKEAYRVAATLPQDRIGGLIPGINADLRGQVWVNKDDGRLVKVRGAFPDGKGAVVIEFTEFDAPYEISAPE</sequence>
<dbReference type="EMBL" id="JADBDZ010000001">
    <property type="protein sequence ID" value="MBE1535064.1"/>
    <property type="molecule type" value="Genomic_DNA"/>
</dbReference>
<dbReference type="Proteomes" id="UP000627838">
    <property type="component" value="Unassembled WGS sequence"/>
</dbReference>
<evidence type="ECO:0000256" key="1">
    <source>
        <dbReference type="ARBA" id="ARBA00004196"/>
    </source>
</evidence>
<organism evidence="5 6">
    <name type="scientific">Actinomadura algeriensis</name>
    <dbReference type="NCBI Taxonomy" id="1679523"/>
    <lineage>
        <taxon>Bacteria</taxon>
        <taxon>Bacillati</taxon>
        <taxon>Actinomycetota</taxon>
        <taxon>Actinomycetes</taxon>
        <taxon>Streptosporangiales</taxon>
        <taxon>Thermomonosporaceae</taxon>
        <taxon>Actinomadura</taxon>
    </lineage>
</organism>
<name>A0ABR9JXE2_9ACTN</name>
<dbReference type="SUPFAM" id="SSF89392">
    <property type="entry name" value="Prokaryotic lipoproteins and lipoprotein localization factors"/>
    <property type="match status" value="1"/>
</dbReference>
<keyword evidence="5" id="KW-0449">Lipoprotein</keyword>
<proteinExistence type="inferred from homology"/>
<evidence type="ECO:0000256" key="4">
    <source>
        <dbReference type="SAM" id="SignalP"/>
    </source>
</evidence>
<dbReference type="CDD" id="cd16334">
    <property type="entry name" value="LppX-like"/>
    <property type="match status" value="1"/>
</dbReference>
<keyword evidence="3" id="KW-0472">Membrane</keyword>
<keyword evidence="6" id="KW-1185">Reference proteome</keyword>
<dbReference type="PROSITE" id="PS51257">
    <property type="entry name" value="PROKAR_LIPOPROTEIN"/>
    <property type="match status" value="1"/>
</dbReference>
<dbReference type="Pfam" id="PF07161">
    <property type="entry name" value="LppX_LprAFG"/>
    <property type="match status" value="1"/>
</dbReference>
<evidence type="ECO:0000256" key="3">
    <source>
        <dbReference type="ARBA" id="ARBA00022475"/>
    </source>
</evidence>
<comment type="caution">
    <text evidence="5">The sequence shown here is derived from an EMBL/GenBank/DDBJ whole genome shotgun (WGS) entry which is preliminary data.</text>
</comment>
<dbReference type="InterPro" id="IPR029046">
    <property type="entry name" value="LolA/LolB/LppX"/>
</dbReference>
<evidence type="ECO:0000313" key="6">
    <source>
        <dbReference type="Proteomes" id="UP000627838"/>
    </source>
</evidence>
<dbReference type="RefSeq" id="WP_192761336.1">
    <property type="nucleotide sequence ID" value="NZ_JADBDZ010000001.1"/>
</dbReference>
<dbReference type="InterPro" id="IPR009830">
    <property type="entry name" value="LppX/LprAFG"/>
</dbReference>
<feature type="signal peptide" evidence="4">
    <location>
        <begin position="1"/>
        <end position="20"/>
    </location>
</feature>
<protein>
    <submittedName>
        <fullName evidence="5">Lipoprotein LprG</fullName>
    </submittedName>
</protein>
<keyword evidence="4" id="KW-0732">Signal</keyword>
<evidence type="ECO:0000313" key="5">
    <source>
        <dbReference type="EMBL" id="MBE1535064.1"/>
    </source>
</evidence>
<dbReference type="Gene3D" id="2.50.20.20">
    <property type="match status" value="1"/>
</dbReference>
<comment type="subcellular location">
    <subcellularLocation>
        <location evidence="1">Cell envelope</location>
    </subcellularLocation>
</comment>
<reference evidence="5 6" key="1">
    <citation type="submission" date="2020-10" db="EMBL/GenBank/DDBJ databases">
        <title>Sequencing the genomes of 1000 actinobacteria strains.</title>
        <authorList>
            <person name="Klenk H.-P."/>
        </authorList>
    </citation>
    <scope>NUCLEOTIDE SEQUENCE [LARGE SCALE GENOMIC DNA]</scope>
    <source>
        <strain evidence="5 6">DSM 46744</strain>
    </source>
</reference>
<feature type="chain" id="PRO_5046856107" evidence="4">
    <location>
        <begin position="21"/>
        <end position="228"/>
    </location>
</feature>
<keyword evidence="3" id="KW-1003">Cell membrane</keyword>
<accession>A0ABR9JXE2</accession>
<evidence type="ECO:0000256" key="2">
    <source>
        <dbReference type="ARBA" id="ARBA00009194"/>
    </source>
</evidence>